<feature type="transmembrane region" description="Helical" evidence="2">
    <location>
        <begin position="64"/>
        <end position="87"/>
    </location>
</feature>
<keyword evidence="4" id="KW-1185">Reference proteome</keyword>
<evidence type="ECO:0008006" key="5">
    <source>
        <dbReference type="Google" id="ProtNLM"/>
    </source>
</evidence>
<dbReference type="Proteomes" id="UP001364890">
    <property type="component" value="Unassembled WGS sequence"/>
</dbReference>
<comment type="caution">
    <text evidence="3">The sequence shown here is derived from an EMBL/GenBank/DDBJ whole genome shotgun (WGS) entry which is preliminary data.</text>
</comment>
<dbReference type="RefSeq" id="WP_336499127.1">
    <property type="nucleotide sequence ID" value="NZ_JBAWSY010000022.1"/>
</dbReference>
<protein>
    <recommendedName>
        <fullName evidence="5">Cardiolipin synthase N-terminal domain-containing protein</fullName>
    </recommendedName>
</protein>
<keyword evidence="2" id="KW-0472">Membrane</keyword>
<name>A0ABU8FC04_9BACI</name>
<organism evidence="3 4">
    <name type="scientific">Psychrobacillus mangrovi</name>
    <dbReference type="NCBI Taxonomy" id="3117745"/>
    <lineage>
        <taxon>Bacteria</taxon>
        <taxon>Bacillati</taxon>
        <taxon>Bacillota</taxon>
        <taxon>Bacilli</taxon>
        <taxon>Bacillales</taxon>
        <taxon>Bacillaceae</taxon>
        <taxon>Psychrobacillus</taxon>
    </lineage>
</organism>
<evidence type="ECO:0000256" key="1">
    <source>
        <dbReference type="SAM" id="MobiDB-lite"/>
    </source>
</evidence>
<dbReference type="EMBL" id="JBAWSY010000022">
    <property type="protein sequence ID" value="MEI4771581.1"/>
    <property type="molecule type" value="Genomic_DNA"/>
</dbReference>
<proteinExistence type="predicted"/>
<evidence type="ECO:0000313" key="3">
    <source>
        <dbReference type="EMBL" id="MEI4771581.1"/>
    </source>
</evidence>
<keyword evidence="2" id="KW-0812">Transmembrane</keyword>
<feature type="region of interest" description="Disordered" evidence="1">
    <location>
        <begin position="1"/>
        <end position="20"/>
    </location>
</feature>
<accession>A0ABU8FC04</accession>
<sequence>MNPVETEQTAGYSNNVTPKTATDMSVGEWIITMLIMIIPIVNLVMLFIWGFGNPDPRRNYARASLIWMAISIGLIIIFYGVIFAFIFSLNSY</sequence>
<evidence type="ECO:0000313" key="4">
    <source>
        <dbReference type="Proteomes" id="UP001364890"/>
    </source>
</evidence>
<keyword evidence="2" id="KW-1133">Transmembrane helix</keyword>
<evidence type="ECO:0000256" key="2">
    <source>
        <dbReference type="SAM" id="Phobius"/>
    </source>
</evidence>
<reference evidence="3 4" key="1">
    <citation type="submission" date="2024-01" db="EMBL/GenBank/DDBJ databases">
        <title>Seven novel Bacillus-like species.</title>
        <authorList>
            <person name="Liu G."/>
        </authorList>
    </citation>
    <scope>NUCLEOTIDE SEQUENCE [LARGE SCALE GENOMIC DNA]</scope>
    <source>
        <strain evidence="3 4">FJAT-51614</strain>
    </source>
</reference>
<gene>
    <name evidence="3" type="ORF">WAX74_18305</name>
</gene>
<feature type="transmembrane region" description="Helical" evidence="2">
    <location>
        <begin position="29"/>
        <end position="52"/>
    </location>
</feature>